<organism evidence="8 9">
    <name type="scientific">Mycolicibacterium madagascariense</name>
    <dbReference type="NCBI Taxonomy" id="212765"/>
    <lineage>
        <taxon>Bacteria</taxon>
        <taxon>Bacillati</taxon>
        <taxon>Actinomycetota</taxon>
        <taxon>Actinomycetes</taxon>
        <taxon>Mycobacteriales</taxon>
        <taxon>Mycobacteriaceae</taxon>
        <taxon>Mycolicibacterium</taxon>
    </lineage>
</organism>
<protein>
    <submittedName>
        <fullName evidence="8">Type III glutamate--ammonia ligase</fullName>
    </submittedName>
</protein>
<dbReference type="NCBIfam" id="TIGR03105">
    <property type="entry name" value="gln_synth_III"/>
    <property type="match status" value="1"/>
</dbReference>
<evidence type="ECO:0000313" key="9">
    <source>
        <dbReference type="Proteomes" id="UP000466517"/>
    </source>
</evidence>
<dbReference type="Pfam" id="PF00120">
    <property type="entry name" value="Gln-synt_C"/>
    <property type="match status" value="1"/>
</dbReference>
<dbReference type="InterPro" id="IPR008146">
    <property type="entry name" value="Gln_synth_cat_dom"/>
</dbReference>
<feature type="domain" description="GS catalytic" evidence="7">
    <location>
        <begin position="117"/>
        <end position="461"/>
    </location>
</feature>
<name>A0A7I7X8T5_9MYCO</name>
<dbReference type="InterPro" id="IPR027303">
    <property type="entry name" value="Gln_synth_gly_rich_site"/>
</dbReference>
<evidence type="ECO:0000259" key="7">
    <source>
        <dbReference type="PROSITE" id="PS51987"/>
    </source>
</evidence>
<dbReference type="PROSITE" id="PS00181">
    <property type="entry name" value="GLNA_ATP"/>
    <property type="match status" value="1"/>
</dbReference>
<evidence type="ECO:0000256" key="1">
    <source>
        <dbReference type="ARBA" id="ARBA00001946"/>
    </source>
</evidence>
<dbReference type="Proteomes" id="UP000466517">
    <property type="component" value="Chromosome"/>
</dbReference>
<dbReference type="Gene3D" id="3.30.590.10">
    <property type="entry name" value="Glutamine synthetase/guanido kinase, catalytic domain"/>
    <property type="match status" value="1"/>
</dbReference>
<proteinExistence type="inferred from homology"/>
<dbReference type="PROSITE" id="PS51987">
    <property type="entry name" value="GS_CATALYTIC"/>
    <property type="match status" value="1"/>
</dbReference>
<dbReference type="InterPro" id="IPR014746">
    <property type="entry name" value="Gln_synth/guanido_kin_cat_dom"/>
</dbReference>
<sequence length="461" mass="50271">MTTVLNGQHAQPGTATTAAAVADRLAESGVKYAAISFVDMHGKPKAKMVPLNHLGQATKGSEMFTGAALDGVPQDVNDDEVAPHPDLDAGIITPFNREVAWFPGDLWIGDAPFEACSRQILKRVTADAATLGYTFNLGIETEFFLLTDDRVGTPAPASLDDDLDKPCYDLRGLLHNYGIVDEIVTAMNELGWDVYSFDHEDGNGQFETDFTYTDAVSMSDRFVFFRMMVGEIARKHGLFASWMPKPFADRTGSGAHYNMSLAGTDGANLFEATDDPRNCGLSTLGYQFIAGVLRHAPAICAVIAPTVNSYKRLVKQGSMSGLTWAPIFACYGDNNRTNMLRIPRGGGRVECRAADSANNPYLGAALMLAAGLEGIREGLDPGEPNRDNLYRLSDADLVERGIGWLPRSLDGAIDALESDPLARSVFGSAMFDSFVSEKRLEWESYTAHVSAWETDRYLRFF</sequence>
<keyword evidence="4" id="KW-0460">Magnesium</keyword>
<dbReference type="SMART" id="SM01230">
    <property type="entry name" value="Gln-synt_C"/>
    <property type="match status" value="1"/>
</dbReference>
<evidence type="ECO:0000256" key="2">
    <source>
        <dbReference type="ARBA" id="ARBA00009897"/>
    </source>
</evidence>
<dbReference type="InterPro" id="IPR017536">
    <property type="entry name" value="Glutamine_synthetase_typeIII"/>
</dbReference>
<dbReference type="GO" id="GO:0004356">
    <property type="term" value="F:glutamine synthetase activity"/>
    <property type="evidence" value="ECO:0007669"/>
    <property type="project" value="InterPro"/>
</dbReference>
<dbReference type="AlphaFoldDB" id="A0A7I7X8T5"/>
<gene>
    <name evidence="8" type="ORF">MMAD_04010</name>
</gene>
<dbReference type="EMBL" id="AP022610">
    <property type="protein sequence ID" value="BBZ26106.1"/>
    <property type="molecule type" value="Genomic_DNA"/>
</dbReference>
<evidence type="ECO:0000256" key="3">
    <source>
        <dbReference type="ARBA" id="ARBA00022598"/>
    </source>
</evidence>
<dbReference type="InterPro" id="IPR036651">
    <property type="entry name" value="Gln_synt_N_sf"/>
</dbReference>
<accession>A0A7I7X8T5</accession>
<comment type="similarity">
    <text evidence="2 5 6">Belongs to the glutamine synthetase family.</text>
</comment>
<reference evidence="8 9" key="1">
    <citation type="journal article" date="2019" name="Emerg. Microbes Infect.">
        <title>Comprehensive subspecies identification of 175 nontuberculous mycobacteria species based on 7547 genomic profiles.</title>
        <authorList>
            <person name="Matsumoto Y."/>
            <person name="Kinjo T."/>
            <person name="Motooka D."/>
            <person name="Nabeya D."/>
            <person name="Jung N."/>
            <person name="Uechi K."/>
            <person name="Horii T."/>
            <person name="Iida T."/>
            <person name="Fujita J."/>
            <person name="Nakamura S."/>
        </authorList>
    </citation>
    <scope>NUCLEOTIDE SEQUENCE [LARGE SCALE GENOMIC DNA]</scope>
    <source>
        <strain evidence="8 9">JCM 13574</strain>
    </source>
</reference>
<keyword evidence="9" id="KW-1185">Reference proteome</keyword>
<evidence type="ECO:0000313" key="8">
    <source>
        <dbReference type="EMBL" id="BBZ26106.1"/>
    </source>
</evidence>
<dbReference type="SUPFAM" id="SSF55931">
    <property type="entry name" value="Glutamine synthetase/guanido kinase"/>
    <property type="match status" value="1"/>
</dbReference>
<evidence type="ECO:0000256" key="4">
    <source>
        <dbReference type="ARBA" id="ARBA00022842"/>
    </source>
</evidence>
<dbReference type="Gene3D" id="3.10.20.70">
    <property type="entry name" value="Glutamine synthetase, N-terminal domain"/>
    <property type="match status" value="1"/>
</dbReference>
<dbReference type="GO" id="GO:0006542">
    <property type="term" value="P:glutamine biosynthetic process"/>
    <property type="evidence" value="ECO:0007669"/>
    <property type="project" value="InterPro"/>
</dbReference>
<dbReference type="PANTHER" id="PTHR43785">
    <property type="entry name" value="GAMMA-GLUTAMYLPUTRESCINE SYNTHETASE"/>
    <property type="match status" value="1"/>
</dbReference>
<keyword evidence="3 8" id="KW-0436">Ligase</keyword>
<dbReference type="SUPFAM" id="SSF54368">
    <property type="entry name" value="Glutamine synthetase, N-terminal domain"/>
    <property type="match status" value="1"/>
</dbReference>
<dbReference type="RefSeq" id="WP_163731796.1">
    <property type="nucleotide sequence ID" value="NZ_AP022610.1"/>
</dbReference>
<evidence type="ECO:0000256" key="5">
    <source>
        <dbReference type="PROSITE-ProRule" id="PRU01331"/>
    </source>
</evidence>
<evidence type="ECO:0000256" key="6">
    <source>
        <dbReference type="RuleBase" id="RU000384"/>
    </source>
</evidence>
<dbReference type="PANTHER" id="PTHR43785:SF14">
    <property type="entry name" value="GLUTAMINE SYNTHETASE"/>
    <property type="match status" value="1"/>
</dbReference>
<dbReference type="KEGG" id="mmag:MMAD_04010"/>
<comment type="cofactor">
    <cofactor evidence="1">
        <name>Mg(2+)</name>
        <dbReference type="ChEBI" id="CHEBI:18420"/>
    </cofactor>
</comment>